<evidence type="ECO:0000259" key="1">
    <source>
        <dbReference type="SMART" id="SM00382"/>
    </source>
</evidence>
<dbReference type="InterPro" id="IPR027417">
    <property type="entry name" value="P-loop_NTPase"/>
</dbReference>
<protein>
    <recommendedName>
        <fullName evidence="1">AAA+ ATPase domain-containing protein</fullName>
    </recommendedName>
</protein>
<gene>
    <name evidence="2" type="ORF">LMG29542_08072</name>
</gene>
<evidence type="ECO:0000313" key="3">
    <source>
        <dbReference type="Proteomes" id="UP000494363"/>
    </source>
</evidence>
<dbReference type="Proteomes" id="UP000494363">
    <property type="component" value="Unassembled WGS sequence"/>
</dbReference>
<dbReference type="RefSeq" id="WP_175233205.1">
    <property type="nucleotide sequence ID" value="NZ_CADIKH010000153.1"/>
</dbReference>
<dbReference type="EMBL" id="CADIKH010000153">
    <property type="protein sequence ID" value="CAB3774694.1"/>
    <property type="molecule type" value="Genomic_DNA"/>
</dbReference>
<feature type="domain" description="AAA+ ATPase" evidence="1">
    <location>
        <begin position="48"/>
        <end position="227"/>
    </location>
</feature>
<dbReference type="AlphaFoldDB" id="A0A6J5F862"/>
<reference evidence="2 3" key="1">
    <citation type="submission" date="2020-04" db="EMBL/GenBank/DDBJ databases">
        <authorList>
            <person name="De Canck E."/>
        </authorList>
    </citation>
    <scope>NUCLEOTIDE SEQUENCE [LARGE SCALE GENOMIC DNA]</scope>
    <source>
        <strain evidence="2 3">LMG 29542</strain>
    </source>
</reference>
<dbReference type="InterPro" id="IPR003593">
    <property type="entry name" value="AAA+_ATPase"/>
</dbReference>
<accession>A0A6J5F862</accession>
<evidence type="ECO:0000313" key="2">
    <source>
        <dbReference type="EMBL" id="CAB3774694.1"/>
    </source>
</evidence>
<dbReference type="SMART" id="SM00382">
    <property type="entry name" value="AAA"/>
    <property type="match status" value="1"/>
</dbReference>
<dbReference type="PANTHER" id="PTHR34301:SF8">
    <property type="entry name" value="ATPASE DOMAIN-CONTAINING PROTEIN"/>
    <property type="match status" value="1"/>
</dbReference>
<keyword evidence="3" id="KW-1185">Reference proteome</keyword>
<dbReference type="Pfam" id="PF13191">
    <property type="entry name" value="AAA_16"/>
    <property type="match status" value="1"/>
</dbReference>
<sequence>MTILGFTRDDLGNKINKVLSSAHPIDTPEKLKGRDELLEEIARLLYMDGRSVFIYGDRGVGKSSLGATAAFQYQTSDKPVIAVGGALNETFNSIVANIANQALGSSRTYSVKKTSNAGFEWRGLKWSLGREVSQKSIIDELHTVGDAVDLLAEVASVYAEKPIMLLDEFDAIPDVAERNLFAALLKALGDRGVNLKFIFTGVGRSLEQLLGAHLSAQRQIVGVEVPRLGWDARLEIVTEAAKHFDLGMDNNVKYRIGIISDGFPAYIHLITEEMLWQAFDDSDICGELGSDHYILGLRKAIGRVTMLLRKPYEDAVLHRDDEMEDVVWSTADSEDTARNVDAMYRSYLSIAETRERDPVDRGRYAELLRRLRTTGYGAILESVEKRAGWYVCKEKMLRGYVRMQAEANGVELHGEMPSQRQRMTVPSNVRTGYTDLCHQRARAGRVSRFKVQRSRAARGTLLLFPRGPHN</sequence>
<name>A0A6J5F862_9BURK</name>
<dbReference type="InterPro" id="IPR041664">
    <property type="entry name" value="AAA_16"/>
</dbReference>
<organism evidence="2 3">
    <name type="scientific">Paraburkholderia humisilvae</name>
    <dbReference type="NCBI Taxonomy" id="627669"/>
    <lineage>
        <taxon>Bacteria</taxon>
        <taxon>Pseudomonadati</taxon>
        <taxon>Pseudomonadota</taxon>
        <taxon>Betaproteobacteria</taxon>
        <taxon>Burkholderiales</taxon>
        <taxon>Burkholderiaceae</taxon>
        <taxon>Paraburkholderia</taxon>
    </lineage>
</organism>
<dbReference type="Gene3D" id="3.40.50.300">
    <property type="entry name" value="P-loop containing nucleotide triphosphate hydrolases"/>
    <property type="match status" value="1"/>
</dbReference>
<proteinExistence type="predicted"/>
<dbReference type="SUPFAM" id="SSF52540">
    <property type="entry name" value="P-loop containing nucleoside triphosphate hydrolases"/>
    <property type="match status" value="1"/>
</dbReference>
<dbReference type="PANTHER" id="PTHR34301">
    <property type="entry name" value="DNA-BINDING PROTEIN-RELATED"/>
    <property type="match status" value="1"/>
</dbReference>